<proteinExistence type="predicted"/>
<evidence type="ECO:0000256" key="5">
    <source>
        <dbReference type="SAM" id="MobiDB-lite"/>
    </source>
</evidence>
<dbReference type="EMBL" id="HBFX01000704">
    <property type="protein sequence ID" value="CAD8945892.1"/>
    <property type="molecule type" value="Transcribed_RNA"/>
</dbReference>
<feature type="compositionally biased region" description="Low complexity" evidence="5">
    <location>
        <begin position="57"/>
        <end position="68"/>
    </location>
</feature>
<keyword evidence="2 4" id="KW-0863">Zinc-finger</keyword>
<evidence type="ECO:0000313" key="9">
    <source>
        <dbReference type="EMBL" id="CAD8945901.1"/>
    </source>
</evidence>
<evidence type="ECO:0000256" key="4">
    <source>
        <dbReference type="PROSITE-ProRule" id="PRU00134"/>
    </source>
</evidence>
<dbReference type="SUPFAM" id="SSF144232">
    <property type="entry name" value="HIT/MYND zinc finger-like"/>
    <property type="match status" value="1"/>
</dbReference>
<protein>
    <recommendedName>
        <fullName evidence="6">MYND-type domain-containing protein</fullName>
    </recommendedName>
</protein>
<evidence type="ECO:0000256" key="1">
    <source>
        <dbReference type="ARBA" id="ARBA00022723"/>
    </source>
</evidence>
<evidence type="ECO:0000313" key="7">
    <source>
        <dbReference type="EMBL" id="CAD8737391.1"/>
    </source>
</evidence>
<accession>A0A6U4RRH5</accession>
<evidence type="ECO:0000259" key="6">
    <source>
        <dbReference type="PROSITE" id="PS50865"/>
    </source>
</evidence>
<dbReference type="EMBL" id="HBFK01006492">
    <property type="protein sequence ID" value="CAD8737391.1"/>
    <property type="molecule type" value="Transcribed_RNA"/>
</dbReference>
<dbReference type="GO" id="GO:0008270">
    <property type="term" value="F:zinc ion binding"/>
    <property type="evidence" value="ECO:0007669"/>
    <property type="project" value="UniProtKB-KW"/>
</dbReference>
<reference evidence="7" key="1">
    <citation type="submission" date="2021-01" db="EMBL/GenBank/DDBJ databases">
        <authorList>
            <person name="Corre E."/>
            <person name="Pelletier E."/>
            <person name="Niang G."/>
            <person name="Scheremetjew M."/>
            <person name="Finn R."/>
            <person name="Kale V."/>
            <person name="Holt S."/>
            <person name="Cochrane G."/>
            <person name="Meng A."/>
            <person name="Brown T."/>
            <person name="Cohen L."/>
        </authorList>
    </citation>
    <scope>NUCLEOTIDE SEQUENCE</scope>
    <source>
        <strain evidence="7">CCMP441</strain>
        <strain evidence="8">CCMP644</strain>
    </source>
</reference>
<feature type="region of interest" description="Disordered" evidence="5">
    <location>
        <begin position="57"/>
        <end position="77"/>
    </location>
</feature>
<dbReference type="PROSITE" id="PS50865">
    <property type="entry name" value="ZF_MYND_2"/>
    <property type="match status" value="1"/>
</dbReference>
<dbReference type="InterPro" id="IPR002893">
    <property type="entry name" value="Znf_MYND"/>
</dbReference>
<evidence type="ECO:0000256" key="3">
    <source>
        <dbReference type="ARBA" id="ARBA00022833"/>
    </source>
</evidence>
<evidence type="ECO:0000256" key="2">
    <source>
        <dbReference type="ARBA" id="ARBA00022771"/>
    </source>
</evidence>
<dbReference type="Pfam" id="PF01753">
    <property type="entry name" value="zf-MYND"/>
    <property type="match status" value="1"/>
</dbReference>
<dbReference type="AlphaFoldDB" id="A0A6U4RRH5"/>
<dbReference type="Gene3D" id="6.10.140.2220">
    <property type="match status" value="1"/>
</dbReference>
<gene>
    <name evidence="8" type="ORF">HAND00432_LOCUS409</name>
    <name evidence="9" type="ORF">HAND00432_LOCUS418</name>
    <name evidence="7" type="ORF">HAND1043_LOCUS3883</name>
</gene>
<organism evidence="7">
    <name type="scientific">Hemiselmis andersenii</name>
    <name type="common">Cryptophyte alga</name>
    <dbReference type="NCBI Taxonomy" id="464988"/>
    <lineage>
        <taxon>Eukaryota</taxon>
        <taxon>Cryptophyceae</taxon>
        <taxon>Cryptomonadales</taxon>
        <taxon>Hemiselmidaceae</taxon>
        <taxon>Hemiselmis</taxon>
    </lineage>
</organism>
<name>A0A6U4RRH5_HEMAN</name>
<dbReference type="PROSITE" id="PS01360">
    <property type="entry name" value="ZF_MYND_1"/>
    <property type="match status" value="1"/>
</dbReference>
<sequence>MAKDKLSCEVCGTKNEVMKLCTSCRNVCYCSRECQKADWGKHKFLCGPDPAASTQRAAGTEAVAGNAAPVPPSSMHSGVRVLPDGSYERYQEGKMVMKNDEDLRAKDPMQAHGSKDTRVLSCTECGGNGSTTDVVDGIVRKTFCEGCSGDGCVVIDNATGKRIQC</sequence>
<feature type="domain" description="MYND-type" evidence="6">
    <location>
        <begin position="8"/>
        <end position="46"/>
    </location>
</feature>
<keyword evidence="1" id="KW-0479">Metal-binding</keyword>
<dbReference type="EMBL" id="HBFX01000715">
    <property type="protein sequence ID" value="CAD8945901.1"/>
    <property type="molecule type" value="Transcribed_RNA"/>
</dbReference>
<evidence type="ECO:0000313" key="8">
    <source>
        <dbReference type="EMBL" id="CAD8945892.1"/>
    </source>
</evidence>
<keyword evidence="3" id="KW-0862">Zinc</keyword>